<accession>A0A0K1Y9F0</accession>
<dbReference type="OrthoDB" id="21748at10239"/>
<dbReference type="RefSeq" id="YP_009200993.1">
    <property type="nucleotide sequence ID" value="NC_028827.1"/>
</dbReference>
<protein>
    <submittedName>
        <fullName evidence="1">Uncharacterized protein</fullName>
    </submittedName>
</protein>
<proteinExistence type="predicted"/>
<sequence length="89" mass="10471">MSQNTEPVAIVYGYHQARLFPEVKPENIIPFRLIHLLKDRAPSVIYRTGLGKSQYAWRMLAKLEEFAWQGTEIVHERQLRTTEEETTNQ</sequence>
<evidence type="ECO:0000313" key="1">
    <source>
        <dbReference type="EMBL" id="AKY03735.1"/>
    </source>
</evidence>
<name>A0A0K1Y9F0_9CAUD</name>
<keyword evidence="2" id="KW-1185">Reference proteome</keyword>
<dbReference type="KEGG" id="vg:26628163"/>
<dbReference type="Proteomes" id="UP000201933">
    <property type="component" value="Segment"/>
</dbReference>
<organism evidence="1 2">
    <name type="scientific">Streptomyces phage Lannister</name>
    <dbReference type="NCBI Taxonomy" id="1674927"/>
    <lineage>
        <taxon>Viruses</taxon>
        <taxon>Duplodnaviria</taxon>
        <taxon>Heunggongvirae</taxon>
        <taxon>Uroviricota</taxon>
        <taxon>Caudoviricetes</taxon>
        <taxon>Arquatrovirinae</taxon>
        <taxon>Likavirus</taxon>
        <taxon>Likavirus lannister</taxon>
    </lineage>
</organism>
<evidence type="ECO:0000313" key="2">
    <source>
        <dbReference type="Proteomes" id="UP000201933"/>
    </source>
</evidence>
<dbReference type="GeneID" id="26628163"/>
<gene>
    <name evidence="1" type="ORF">SEA_LANNISTER_53</name>
</gene>
<reference evidence="1 2" key="1">
    <citation type="submission" date="2015-06" db="EMBL/GenBank/DDBJ databases">
        <authorList>
            <person name="Johnson F."/>
            <person name="Tran D."/>
            <person name="Clark G.T."/>
            <person name="Lara A."/>
            <person name="Mehany M."/>
            <person name="Saenz O."/>
            <person name="Layton S.R."/>
            <person name="Bhuiyan S."/>
            <person name="Donegan-Quick R."/>
            <person name="Benjamin R.C."/>
            <person name="Hughes L.E."/>
            <person name="Bradley K.W."/>
            <person name="Asai D.J."/>
            <person name="Bowman C.A."/>
            <person name="Russell D.A."/>
            <person name="Pope W.H."/>
            <person name="Jacobs-Sera D."/>
            <person name="Hendrix R.W."/>
            <person name="Hatfull G.F."/>
        </authorList>
    </citation>
    <scope>NUCLEOTIDE SEQUENCE [LARGE SCALE GENOMIC DNA]</scope>
</reference>
<dbReference type="EMBL" id="KT184391">
    <property type="protein sequence ID" value="AKY03735.1"/>
    <property type="molecule type" value="Genomic_DNA"/>
</dbReference>